<accession>N9E9M2</accession>
<dbReference type="AlphaFoldDB" id="N9E9M2"/>
<sequence>MILDKNKIISDYSFFSLLRYKYNTHLVGVRESLWEQYSLPIEQIKFIEKIREIEKFYDLRLEYWVGRNGWVDAFKSFSSDEKNVINHFFCRQNNLVDSIRYDGYEFLREYFKKYRIYQDGNFSLEHLSDLLQSSFSMEMNNSFNHAGKTRENTVILNIEKAYVEMEKLFHRYALLEVLNIEIHFPNDDRGEVGYDRFINNIKPILERVQLSLHDDQRLVKGFFKLEDDGQYGLNYSCILVYPKEAGITKQVIENQLKPVIANTLAEMHDRSIPIDSVAGMKTSGTIDTLEKLQAFCHWHVGYYYLYDFYIGLNPIVQDQYALKINHIHSHEWNIDLQFIGSNKDQEQLIQYHALQNYSSDSKAVWKVEHLPEVLIQKHQYLKVFVNEINIPNFDLDAKRVLQYLEIFTDSLKHSNEPFFRFDVAATTKKKNQIRVTRLGNQLLFLYKYFKQKTVSIGSIDFYNNMRGGVLNQLFYSDLWNTILISKNIVGQDEAHSILLNLKKLAFFNDILKKSVFRDEKGVFAVRTIEYGPSDQILKNTSPTVDKNISYFINQTLNTQKYVKNLFKEDSFITRAQFYCTTITNLDFFSKNLTDFLRIYRSKAILKGLKGYFLVWLLDSDGLPVVDVIFILQYHKSYGGKDFIFQLDNQWKEFIESKLQKPQWHIQDGNPCVKQDAVLSLATSSLKQYFVAVEASDHRLKQDIYHNIVPYFTFRHYFLASNIQKKKLFSKGSVIKSK</sequence>
<keyword evidence="2" id="KW-1185">Reference proteome</keyword>
<comment type="caution">
    <text evidence="1">The sequence shown here is derived from an EMBL/GenBank/DDBJ whole genome shotgun (WGS) entry which is preliminary data.</text>
</comment>
<name>N9E9M2_9GAMM</name>
<reference evidence="1 2" key="1">
    <citation type="submission" date="2013-02" db="EMBL/GenBank/DDBJ databases">
        <title>The Genome Sequence of Acinetobacter beijerinckii CIP 110307.</title>
        <authorList>
            <consortium name="The Broad Institute Genome Sequencing Platform"/>
            <consortium name="The Broad Institute Genome Sequencing Center for Infectious Disease"/>
            <person name="Cerqueira G."/>
            <person name="Feldgarden M."/>
            <person name="Courvalin P."/>
            <person name="Perichon B."/>
            <person name="Grillot-Courvalin C."/>
            <person name="Clermont D."/>
            <person name="Rocha E."/>
            <person name="Yoon E.-J."/>
            <person name="Nemec A."/>
            <person name="Walker B."/>
            <person name="Young S.K."/>
            <person name="Zeng Q."/>
            <person name="Gargeya S."/>
            <person name="Fitzgerald M."/>
            <person name="Haas B."/>
            <person name="Abouelleil A."/>
            <person name="Alvarado L."/>
            <person name="Arachchi H.M."/>
            <person name="Berlin A.M."/>
            <person name="Chapman S.B."/>
            <person name="Dewar J."/>
            <person name="Goldberg J."/>
            <person name="Griggs A."/>
            <person name="Gujja S."/>
            <person name="Hansen M."/>
            <person name="Howarth C."/>
            <person name="Imamovic A."/>
            <person name="Larimer J."/>
            <person name="McCowan C."/>
            <person name="Murphy C."/>
            <person name="Neiman D."/>
            <person name="Pearson M."/>
            <person name="Priest M."/>
            <person name="Roberts A."/>
            <person name="Saif S."/>
            <person name="Shea T."/>
            <person name="Sisk P."/>
            <person name="Sykes S."/>
            <person name="Wortman J."/>
            <person name="Nusbaum C."/>
            <person name="Birren B."/>
        </authorList>
    </citation>
    <scope>NUCLEOTIDE SEQUENCE [LARGE SCALE GENOMIC DNA]</scope>
    <source>
        <strain evidence="1 2">CIP 110307</strain>
    </source>
</reference>
<dbReference type="RefSeq" id="WP_005060094.1">
    <property type="nucleotide sequence ID" value="NZ_KB849765.1"/>
</dbReference>
<organism evidence="1 2">
    <name type="scientific">Acinetobacter beijerinckii CIP 110307</name>
    <dbReference type="NCBI Taxonomy" id="1217648"/>
    <lineage>
        <taxon>Bacteria</taxon>
        <taxon>Pseudomonadati</taxon>
        <taxon>Pseudomonadota</taxon>
        <taxon>Gammaproteobacteria</taxon>
        <taxon>Moraxellales</taxon>
        <taxon>Moraxellaceae</taxon>
        <taxon>Acinetobacter</taxon>
    </lineage>
</organism>
<evidence type="ECO:0000313" key="2">
    <source>
        <dbReference type="Proteomes" id="UP000017670"/>
    </source>
</evidence>
<proteinExistence type="predicted"/>
<dbReference type="eggNOG" id="ENOG5031RFD">
    <property type="taxonomic scope" value="Bacteria"/>
</dbReference>
<evidence type="ECO:0000313" key="1">
    <source>
        <dbReference type="EMBL" id="ENW07128.1"/>
    </source>
</evidence>
<dbReference type="Proteomes" id="UP000017670">
    <property type="component" value="Unassembled WGS sequence"/>
</dbReference>
<gene>
    <name evidence="1" type="ORF">F933_01595</name>
</gene>
<dbReference type="GeneID" id="29856706"/>
<dbReference type="PATRIC" id="fig|1217648.3.peg.1564"/>
<dbReference type="EMBL" id="APQL01000005">
    <property type="protein sequence ID" value="ENW07128.1"/>
    <property type="molecule type" value="Genomic_DNA"/>
</dbReference>
<protein>
    <submittedName>
        <fullName evidence="1">Uncharacterized protein</fullName>
    </submittedName>
</protein>
<dbReference type="HOGENOM" id="CLU_364744_0_0_6"/>